<dbReference type="GO" id="GO:0016787">
    <property type="term" value="F:hydrolase activity"/>
    <property type="evidence" value="ECO:0007669"/>
    <property type="project" value="UniProtKB-UniRule"/>
</dbReference>
<dbReference type="PROSITE" id="PS51635">
    <property type="entry name" value="PNPLA"/>
    <property type="match status" value="1"/>
</dbReference>
<keyword evidence="1 4" id="KW-0378">Hydrolase</keyword>
<dbReference type="GO" id="GO:0016042">
    <property type="term" value="P:lipid catabolic process"/>
    <property type="evidence" value="ECO:0007669"/>
    <property type="project" value="UniProtKB-UniRule"/>
</dbReference>
<dbReference type="InterPro" id="IPR016035">
    <property type="entry name" value="Acyl_Trfase/lysoPLipase"/>
</dbReference>
<keyword evidence="2 4" id="KW-0442">Lipid degradation</keyword>
<dbReference type="CDD" id="cd07205">
    <property type="entry name" value="Pat_PNPLA6_PNPLA7_NTE1_like"/>
    <property type="match status" value="1"/>
</dbReference>
<keyword evidence="3 4" id="KW-0443">Lipid metabolism</keyword>
<evidence type="ECO:0000313" key="7">
    <source>
        <dbReference type="Proteomes" id="UP000184543"/>
    </source>
</evidence>
<dbReference type="InterPro" id="IPR002641">
    <property type="entry name" value="PNPLA_dom"/>
</dbReference>
<dbReference type="Gene3D" id="3.40.1090.10">
    <property type="entry name" value="Cytosolic phospholipase A2 catalytic domain"/>
    <property type="match status" value="2"/>
</dbReference>
<feature type="active site" description="Proton acceptor" evidence="4">
    <location>
        <position position="177"/>
    </location>
</feature>
<dbReference type="InterPro" id="IPR050301">
    <property type="entry name" value="NTE"/>
</dbReference>
<dbReference type="Pfam" id="PF01734">
    <property type="entry name" value="Patatin"/>
    <property type="match status" value="1"/>
</dbReference>
<protein>
    <submittedName>
        <fullName evidence="6">NTE family protein</fullName>
    </submittedName>
</protein>
<feature type="short sequence motif" description="GXSXG" evidence="4">
    <location>
        <begin position="63"/>
        <end position="67"/>
    </location>
</feature>
<evidence type="ECO:0000313" key="6">
    <source>
        <dbReference type="EMBL" id="SHI50540.1"/>
    </source>
</evidence>
<evidence type="ECO:0000256" key="2">
    <source>
        <dbReference type="ARBA" id="ARBA00022963"/>
    </source>
</evidence>
<dbReference type="STRING" id="192903.SAMN04488513_101489"/>
<sequence>MTNLDAVLNRFNTAFIIFKEHMEDIQNKSMGLILSGGGVRGMAHIGVIRAMDEYGMSAEMVSGSSVGALVGALYANGNSITEMLSFFKETPLFKYNFLTIMKPGFINTDRYFDIFRGYFPDDSFETLQRRLHVVATNLQNGEQTYFSQGELIGPLLASAALPPVFSPVELNGQLYADGGIMNNFPLEPVAGKVDFVLGSNVSVVGRLEKKALKNSIQLTGRVTGLMIYAINRPKLEACDLLLEFKELENIGVLDRKGIEKAYMVGYDRARIAFDGLLSG</sequence>
<name>A0A1M6BP29_9FLAO</name>
<dbReference type="RefSeq" id="WP_317616540.1">
    <property type="nucleotide sequence ID" value="NZ_FQYU01000001.1"/>
</dbReference>
<dbReference type="AlphaFoldDB" id="A0A1M6BP29"/>
<keyword evidence="7" id="KW-1185">Reference proteome</keyword>
<reference evidence="7" key="1">
    <citation type="submission" date="2016-11" db="EMBL/GenBank/DDBJ databases">
        <authorList>
            <person name="Varghese N."/>
            <person name="Submissions S."/>
        </authorList>
    </citation>
    <scope>NUCLEOTIDE SEQUENCE [LARGE SCALE GENOMIC DNA]</scope>
    <source>
        <strain evidence="7">DSM 19858</strain>
    </source>
</reference>
<feature type="active site" description="Nucleophile" evidence="4">
    <location>
        <position position="65"/>
    </location>
</feature>
<organism evidence="6 7">
    <name type="scientific">Pseudozobellia thermophila</name>
    <dbReference type="NCBI Taxonomy" id="192903"/>
    <lineage>
        <taxon>Bacteria</taxon>
        <taxon>Pseudomonadati</taxon>
        <taxon>Bacteroidota</taxon>
        <taxon>Flavobacteriia</taxon>
        <taxon>Flavobacteriales</taxon>
        <taxon>Flavobacteriaceae</taxon>
        <taxon>Pseudozobellia</taxon>
    </lineage>
</organism>
<evidence type="ECO:0000256" key="4">
    <source>
        <dbReference type="PROSITE-ProRule" id="PRU01161"/>
    </source>
</evidence>
<accession>A0A1M6BP29</accession>
<proteinExistence type="predicted"/>
<feature type="short sequence motif" description="DGA/G" evidence="4">
    <location>
        <begin position="177"/>
        <end position="179"/>
    </location>
</feature>
<feature type="domain" description="PNPLA" evidence="5">
    <location>
        <begin position="32"/>
        <end position="190"/>
    </location>
</feature>
<feature type="short sequence motif" description="GXGXXG" evidence="4">
    <location>
        <begin position="36"/>
        <end position="41"/>
    </location>
</feature>
<dbReference type="PANTHER" id="PTHR14226:SF29">
    <property type="entry name" value="NEUROPATHY TARGET ESTERASE SWS"/>
    <property type="match status" value="1"/>
</dbReference>
<dbReference type="Proteomes" id="UP000184543">
    <property type="component" value="Unassembled WGS sequence"/>
</dbReference>
<evidence type="ECO:0000256" key="1">
    <source>
        <dbReference type="ARBA" id="ARBA00022801"/>
    </source>
</evidence>
<dbReference type="EMBL" id="FQYU01000001">
    <property type="protein sequence ID" value="SHI50540.1"/>
    <property type="molecule type" value="Genomic_DNA"/>
</dbReference>
<evidence type="ECO:0000259" key="5">
    <source>
        <dbReference type="PROSITE" id="PS51635"/>
    </source>
</evidence>
<evidence type="ECO:0000256" key="3">
    <source>
        <dbReference type="ARBA" id="ARBA00023098"/>
    </source>
</evidence>
<dbReference type="SUPFAM" id="SSF52151">
    <property type="entry name" value="FabD/lysophospholipase-like"/>
    <property type="match status" value="1"/>
</dbReference>
<gene>
    <name evidence="6" type="ORF">SAMN04488513_101489</name>
</gene>
<dbReference type="PANTHER" id="PTHR14226">
    <property type="entry name" value="NEUROPATHY TARGET ESTERASE/SWISS CHEESE D.MELANOGASTER"/>
    <property type="match status" value="1"/>
</dbReference>